<evidence type="ECO:0000313" key="2">
    <source>
        <dbReference type="Proteomes" id="UP001066276"/>
    </source>
</evidence>
<evidence type="ECO:0000313" key="1">
    <source>
        <dbReference type="EMBL" id="KAJ1162864.1"/>
    </source>
</evidence>
<reference evidence="1" key="1">
    <citation type="journal article" date="2022" name="bioRxiv">
        <title>Sequencing and chromosome-scale assembly of the giantPleurodeles waltlgenome.</title>
        <authorList>
            <person name="Brown T."/>
            <person name="Elewa A."/>
            <person name="Iarovenko S."/>
            <person name="Subramanian E."/>
            <person name="Araus A.J."/>
            <person name="Petzold A."/>
            <person name="Susuki M."/>
            <person name="Suzuki K.-i.T."/>
            <person name="Hayashi T."/>
            <person name="Toyoda A."/>
            <person name="Oliveira C."/>
            <person name="Osipova E."/>
            <person name="Leigh N.D."/>
            <person name="Simon A."/>
            <person name="Yun M.H."/>
        </authorList>
    </citation>
    <scope>NUCLEOTIDE SEQUENCE</scope>
    <source>
        <strain evidence="1">20211129_DDA</strain>
        <tissue evidence="1">Liver</tissue>
    </source>
</reference>
<organism evidence="1 2">
    <name type="scientific">Pleurodeles waltl</name>
    <name type="common">Iberian ribbed newt</name>
    <dbReference type="NCBI Taxonomy" id="8319"/>
    <lineage>
        <taxon>Eukaryota</taxon>
        <taxon>Metazoa</taxon>
        <taxon>Chordata</taxon>
        <taxon>Craniata</taxon>
        <taxon>Vertebrata</taxon>
        <taxon>Euteleostomi</taxon>
        <taxon>Amphibia</taxon>
        <taxon>Batrachia</taxon>
        <taxon>Caudata</taxon>
        <taxon>Salamandroidea</taxon>
        <taxon>Salamandridae</taxon>
        <taxon>Pleurodelinae</taxon>
        <taxon>Pleurodeles</taxon>
    </lineage>
</organism>
<gene>
    <name evidence="1" type="ORF">NDU88_003329</name>
</gene>
<dbReference type="AlphaFoldDB" id="A0AAV7SEE8"/>
<dbReference type="EMBL" id="JANPWB010000008">
    <property type="protein sequence ID" value="KAJ1162864.1"/>
    <property type="molecule type" value="Genomic_DNA"/>
</dbReference>
<keyword evidence="2" id="KW-1185">Reference proteome</keyword>
<protein>
    <submittedName>
        <fullName evidence="1">Uncharacterized protein</fullName>
    </submittedName>
</protein>
<sequence length="103" mass="12235">MPHHNIPSWIITSHSVHKRRKELWGDLHYIKAGSQARRKPRVWSESRLCVSSGASFSLSRFLDRFYSRSLRLEYFRLCEVFPKSGRGIRLAWESHRLLDPERA</sequence>
<comment type="caution">
    <text evidence="1">The sequence shown here is derived from an EMBL/GenBank/DDBJ whole genome shotgun (WGS) entry which is preliminary data.</text>
</comment>
<dbReference type="Proteomes" id="UP001066276">
    <property type="component" value="Chromosome 4_2"/>
</dbReference>
<proteinExistence type="predicted"/>
<accession>A0AAV7SEE8</accession>
<name>A0AAV7SEE8_PLEWA</name>